<protein>
    <submittedName>
        <fullName evidence="1">Uncharacterized protein</fullName>
    </submittedName>
</protein>
<organism evidence="1 2">
    <name type="scientific">Dictyobacter formicarum</name>
    <dbReference type="NCBI Taxonomy" id="2778368"/>
    <lineage>
        <taxon>Bacteria</taxon>
        <taxon>Bacillati</taxon>
        <taxon>Chloroflexota</taxon>
        <taxon>Ktedonobacteria</taxon>
        <taxon>Ktedonobacterales</taxon>
        <taxon>Dictyobacteraceae</taxon>
        <taxon>Dictyobacter</taxon>
    </lineage>
</organism>
<evidence type="ECO:0000313" key="2">
    <source>
        <dbReference type="Proteomes" id="UP000635565"/>
    </source>
</evidence>
<accession>A0ABQ3VSE0</accession>
<keyword evidence="2" id="KW-1185">Reference proteome</keyword>
<evidence type="ECO:0000313" key="1">
    <source>
        <dbReference type="EMBL" id="GHO88036.1"/>
    </source>
</evidence>
<sequence>MNNAQPTFQKRVGFHWICVAPATILSDEICSDEEHSVSLREETSSNGLCFLSIFRHLPHADMYEAYVAATAEDLRSCPLTIFVTEEQLYYALPYDCRMEQKSAAQIQAILFAHAEKVKPAILTTPSENVQIEEQVMLEPLPEPISVSSQAIEKAIEEVCPMAAPKIWAPTIQQSLLCLALHTLQHEMQHNFKHIELSLLEAWHALIKQTRKWHYAHQQQVVHVVREFDRRNKQPVWNLYIGIPEQLTAVA</sequence>
<comment type="caution">
    <text evidence="1">The sequence shown here is derived from an EMBL/GenBank/DDBJ whole genome shotgun (WGS) entry which is preliminary data.</text>
</comment>
<dbReference type="Proteomes" id="UP000635565">
    <property type="component" value="Unassembled WGS sequence"/>
</dbReference>
<proteinExistence type="predicted"/>
<name>A0ABQ3VSE0_9CHLR</name>
<gene>
    <name evidence="1" type="ORF">KSZ_60420</name>
</gene>
<reference evidence="1 2" key="1">
    <citation type="journal article" date="2021" name="Int. J. Syst. Evol. Microbiol.">
        <title>Reticulibacter mediterranei gen. nov., sp. nov., within the new family Reticulibacteraceae fam. nov., and Ktedonospora formicarum gen. nov., sp. nov., Ktedonobacter robiniae sp. nov., Dictyobacter formicarum sp. nov. and Dictyobacter arantiisoli sp. nov., belonging to the class Ktedonobacteria.</title>
        <authorList>
            <person name="Yabe S."/>
            <person name="Zheng Y."/>
            <person name="Wang C.M."/>
            <person name="Sakai Y."/>
            <person name="Abe K."/>
            <person name="Yokota A."/>
            <person name="Donadio S."/>
            <person name="Cavaletti L."/>
            <person name="Monciardini P."/>
        </authorList>
    </citation>
    <scope>NUCLEOTIDE SEQUENCE [LARGE SCALE GENOMIC DNA]</scope>
    <source>
        <strain evidence="1 2">SOSP1-9</strain>
    </source>
</reference>
<dbReference type="EMBL" id="BNJJ01000021">
    <property type="protein sequence ID" value="GHO88036.1"/>
    <property type="molecule type" value="Genomic_DNA"/>
</dbReference>
<dbReference type="RefSeq" id="WP_201365566.1">
    <property type="nucleotide sequence ID" value="NZ_BNJJ01000021.1"/>
</dbReference>